<evidence type="ECO:0000313" key="2">
    <source>
        <dbReference type="Proteomes" id="UP000653454"/>
    </source>
</evidence>
<sequence length="68" mass="7510">MYTTQKQTIELTQKTYALTPAVISALKVNHLSLSIGSLLRFLRCIVLHISGGPRLTSRPHLTPGSHKN</sequence>
<dbReference type="EMBL" id="CAJHNJ030000044">
    <property type="protein sequence ID" value="CAG9131239.1"/>
    <property type="molecule type" value="Genomic_DNA"/>
</dbReference>
<evidence type="ECO:0000313" key="1">
    <source>
        <dbReference type="EMBL" id="CAG9131239.1"/>
    </source>
</evidence>
<organism evidence="1 2">
    <name type="scientific">Plutella xylostella</name>
    <name type="common">Diamondback moth</name>
    <name type="synonym">Plutella maculipennis</name>
    <dbReference type="NCBI Taxonomy" id="51655"/>
    <lineage>
        <taxon>Eukaryota</taxon>
        <taxon>Metazoa</taxon>
        <taxon>Ecdysozoa</taxon>
        <taxon>Arthropoda</taxon>
        <taxon>Hexapoda</taxon>
        <taxon>Insecta</taxon>
        <taxon>Pterygota</taxon>
        <taxon>Neoptera</taxon>
        <taxon>Endopterygota</taxon>
        <taxon>Lepidoptera</taxon>
        <taxon>Glossata</taxon>
        <taxon>Ditrysia</taxon>
        <taxon>Yponomeutoidea</taxon>
        <taxon>Plutellidae</taxon>
        <taxon>Plutella</taxon>
    </lineage>
</organism>
<dbReference type="Proteomes" id="UP000653454">
    <property type="component" value="Unassembled WGS sequence"/>
</dbReference>
<gene>
    <name evidence="1" type="ORF">PLXY2_LOCUS10217</name>
</gene>
<protein>
    <submittedName>
        <fullName evidence="1">(diamondback moth) hypothetical protein</fullName>
    </submittedName>
</protein>
<comment type="caution">
    <text evidence="1">The sequence shown here is derived from an EMBL/GenBank/DDBJ whole genome shotgun (WGS) entry which is preliminary data.</text>
</comment>
<accession>A0A8S4FXE6</accession>
<dbReference type="AlphaFoldDB" id="A0A8S4FXE6"/>
<feature type="non-terminal residue" evidence="1">
    <location>
        <position position="68"/>
    </location>
</feature>
<keyword evidence="2" id="KW-1185">Reference proteome</keyword>
<name>A0A8S4FXE6_PLUXY</name>
<reference evidence="1" key="1">
    <citation type="submission" date="2020-11" db="EMBL/GenBank/DDBJ databases">
        <authorList>
            <person name="Whiteford S."/>
        </authorList>
    </citation>
    <scope>NUCLEOTIDE SEQUENCE</scope>
</reference>
<proteinExistence type="predicted"/>